<accession>A0ABY5Z4H4</accession>
<dbReference type="EMBL" id="CP073721">
    <property type="protein sequence ID" value="UWZ36367.1"/>
    <property type="molecule type" value="Genomic_DNA"/>
</dbReference>
<evidence type="ECO:0000313" key="2">
    <source>
        <dbReference type="Proteomes" id="UP001058271"/>
    </source>
</evidence>
<keyword evidence="2" id="KW-1185">Reference proteome</keyword>
<sequence length="1347" mass="150245">MNWDVFAALPGSQQNNFENLARHLIHRHYGSFGDFKALANQPGVEFHLKLREACSLGDAGRWYGWQCKWYDLPPGRAIGNTRKKVIEDGIKKTATHIPGVTDWVLWTKHPLTKDDQDWFYGLDSYGMTLTLWTGHNIEELLAGPGEIYRSTYFGELILTDDALRALHTRAVAPVLFRWLPEAHQPVDAERALLRMLGGKHAREELHGAVTRLRAAQTAINADRAGLPEDLGKSVEPVLAHLEETAVHLSEVTNALAAGDWESLQDLALNVPTLPKDARQLPRRLRARRQPSMSVTNALDDLNQAHELLQVTDRDTQVEIVAITAAAGNGKTHLSAQVTAAEEARPAGVFLRGHGLSARGTLDDLARQVTVNGQPCASMDALIAAVDAAGERARRRLPIIIDGLNEAEDPRVWKTLIAGVKSVLLEYPHVLLVCTLRSTFVEECLPSDTLQVTIDGFAADQESAVARYMEYYKIDPGDADLPEGLLDHPLTLRLFCEVANPDREHVVGVESIPHSLTAVFVRYLEQVAARVAELSPVGHRFYESDVHEGLEKIGLRLWKYKAYGFRVSRLRGLIDNGARWEGSLMRALEQESVLLRDPIGDTGEVGVIVSYDALAGHIIAQAIIATRSRDQMGAWLNDPATVAAFAGDRGDRHPLAEDIFVALAGLLPRLHRRQLWAIVPDEMRIWALTLSAGLESTYLDTPTVEALAEHVRTAPPNSSAIVLRRLRETRASRNHPLNADFLHVTLKAMSVHERDLRWTEWTRKDWRAMARDLRGLEAGWRASPVRTSHDPLRARWAMWTLTSTVRALRDQATRSLYWFGRHDPKALFTMTVESFDINDEYVSERMAAASYGVIMAHQVHDTTIAQALPPFLAALAETLIGPAARHPTSHWLTRLHVHGIFTFAATHYPDSDTAVLDGDGRIAFGAGPAINILADSDPRVQDVRGAMHMDFENYTLGRLLPERGNYDFDDPGYQQVLANVRSAVVELGWSHDKFGAIDAMIAERSYRDADREGNPERYGKKYSWIAFYGHAGALDDRGDLKPRSERLSDLGIDPSFPERPAPLPVAIGDWATPTPATDEEWVILGKVDVSDELMYPAELNTHPGPWVAVGGYLSTKGQTPGRRVWGLLVTALVAPEHVDVIREALQSRPYPGRHWIPEAPEDHYTFAGEIPWHPHFAHIHEDDPQDDPYLGSIQLENQTLVPAEILMHQFGWEGYHSPLNDAGHPLVPSRNLSTAMQLKAEPQTFGQRGPDGTVVALTFSAPSRFEGNLLYIREDTLRSYAAGRTLIGLFWGERLPTPYPHDQPKWLQEARARNAEVWRRVVVRDFTAVQASRRSTRSPRSRSNTPST</sequence>
<organism evidence="1 2">
    <name type="scientific">Dactylosporangium roseum</name>
    <dbReference type="NCBI Taxonomy" id="47989"/>
    <lineage>
        <taxon>Bacteria</taxon>
        <taxon>Bacillati</taxon>
        <taxon>Actinomycetota</taxon>
        <taxon>Actinomycetes</taxon>
        <taxon>Micromonosporales</taxon>
        <taxon>Micromonosporaceae</taxon>
        <taxon>Dactylosporangium</taxon>
    </lineage>
</organism>
<dbReference type="Proteomes" id="UP001058271">
    <property type="component" value="Chromosome"/>
</dbReference>
<name>A0ABY5Z4H4_9ACTN</name>
<evidence type="ECO:0000313" key="1">
    <source>
        <dbReference type="EMBL" id="UWZ36367.1"/>
    </source>
</evidence>
<reference evidence="1" key="1">
    <citation type="submission" date="2021-04" db="EMBL/GenBank/DDBJ databases">
        <title>Biosynthetic gene clusters of Dactylosporangioum roseum.</title>
        <authorList>
            <person name="Hartkoorn R.C."/>
            <person name="Beaudoing E."/>
            <person name="Hot D."/>
            <person name="Moureu S."/>
        </authorList>
    </citation>
    <scope>NUCLEOTIDE SEQUENCE</scope>
    <source>
        <strain evidence="1">NRRL B-16295</strain>
    </source>
</reference>
<proteinExistence type="predicted"/>
<protein>
    <submittedName>
        <fullName evidence="1">Uncharacterized protein</fullName>
    </submittedName>
</protein>
<gene>
    <name evidence="1" type="ORF">Drose_35930</name>
</gene>
<dbReference type="RefSeq" id="WP_260725698.1">
    <property type="nucleotide sequence ID" value="NZ_CP073721.1"/>
</dbReference>